<feature type="transmembrane region" description="Helical" evidence="7">
    <location>
        <begin position="222"/>
        <end position="245"/>
    </location>
</feature>
<evidence type="ECO:0000256" key="5">
    <source>
        <dbReference type="ARBA" id="ARBA00022989"/>
    </source>
</evidence>
<protein>
    <submittedName>
        <fullName evidence="9">ABC transporter permease</fullName>
    </submittedName>
</protein>
<name>A0A7Z0SM87_9GAMM</name>
<evidence type="ECO:0000259" key="8">
    <source>
        <dbReference type="PROSITE" id="PS50928"/>
    </source>
</evidence>
<dbReference type="SUPFAM" id="SSF161098">
    <property type="entry name" value="MetI-like"/>
    <property type="match status" value="1"/>
</dbReference>
<evidence type="ECO:0000256" key="6">
    <source>
        <dbReference type="ARBA" id="ARBA00023136"/>
    </source>
</evidence>
<feature type="transmembrane region" description="Helical" evidence="7">
    <location>
        <begin position="96"/>
        <end position="120"/>
    </location>
</feature>
<keyword evidence="2 7" id="KW-0813">Transport</keyword>
<dbReference type="CDD" id="cd06261">
    <property type="entry name" value="TM_PBP2"/>
    <property type="match status" value="1"/>
</dbReference>
<keyword evidence="3" id="KW-1003">Cell membrane</keyword>
<evidence type="ECO:0000256" key="2">
    <source>
        <dbReference type="ARBA" id="ARBA00022448"/>
    </source>
</evidence>
<proteinExistence type="inferred from homology"/>
<feature type="transmembrane region" description="Helical" evidence="7">
    <location>
        <begin position="58"/>
        <end position="84"/>
    </location>
</feature>
<dbReference type="Gene3D" id="1.10.3720.10">
    <property type="entry name" value="MetI-like"/>
    <property type="match status" value="1"/>
</dbReference>
<keyword evidence="5 7" id="KW-1133">Transmembrane helix</keyword>
<evidence type="ECO:0000256" key="3">
    <source>
        <dbReference type="ARBA" id="ARBA00022475"/>
    </source>
</evidence>
<accession>A0A7Z0SM87</accession>
<dbReference type="Pfam" id="PF00528">
    <property type="entry name" value="BPD_transp_1"/>
    <property type="match status" value="1"/>
</dbReference>
<dbReference type="GO" id="GO:0055085">
    <property type="term" value="P:transmembrane transport"/>
    <property type="evidence" value="ECO:0007669"/>
    <property type="project" value="InterPro"/>
</dbReference>
<dbReference type="PROSITE" id="PS50928">
    <property type="entry name" value="ABC_TM1"/>
    <property type="match status" value="1"/>
</dbReference>
<comment type="similarity">
    <text evidence="7">Belongs to the binding-protein-dependent transport system permease family.</text>
</comment>
<evidence type="ECO:0000256" key="7">
    <source>
        <dbReference type="RuleBase" id="RU363032"/>
    </source>
</evidence>
<evidence type="ECO:0000313" key="10">
    <source>
        <dbReference type="Proteomes" id="UP000520876"/>
    </source>
</evidence>
<comment type="subcellular location">
    <subcellularLocation>
        <location evidence="1 7">Cell membrane</location>
        <topology evidence="1 7">Multi-pass membrane protein</topology>
    </subcellularLocation>
</comment>
<feature type="transmembrane region" description="Helical" evidence="7">
    <location>
        <begin position="177"/>
        <end position="202"/>
    </location>
</feature>
<keyword evidence="6 7" id="KW-0472">Membrane</keyword>
<evidence type="ECO:0000313" key="9">
    <source>
        <dbReference type="EMBL" id="NYT71903.1"/>
    </source>
</evidence>
<comment type="caution">
    <text evidence="9">The sequence shown here is derived from an EMBL/GenBank/DDBJ whole genome shotgun (WGS) entry which is preliminary data.</text>
</comment>
<dbReference type="PANTHER" id="PTHR30151:SF41">
    <property type="entry name" value="ABC TRANSPORTER PERMEASE PROTEIN"/>
    <property type="match status" value="1"/>
</dbReference>
<dbReference type="InterPro" id="IPR000515">
    <property type="entry name" value="MetI-like"/>
</dbReference>
<dbReference type="EMBL" id="JACCGK010000004">
    <property type="protein sequence ID" value="NYT71903.1"/>
    <property type="molecule type" value="Genomic_DNA"/>
</dbReference>
<gene>
    <name evidence="9" type="ORF">HZU72_05605</name>
</gene>
<dbReference type="InterPro" id="IPR035906">
    <property type="entry name" value="MetI-like_sf"/>
</dbReference>
<sequence length="260" mass="28530">MKAWIAPIMRGNSFRLALGVLAMALAWQLSVVLFKVPVHYLPSLPLIAERLSHYPDPFIAGFIRTASEMLIGLAVGTLFGLLSAVIMQRYRMVRHLLLPLFIISQTIPVIAFGAIVVMWFGNSLLAKAVIAFYLTFFTITVNTLAGLDSVDPKQISLLRSFGASNQQLLWRLQLPSALPAFFTGLKLAVATSLSGAVVGEWFGDTTGLGVLLLQSMYNEDTISLWSAILLVALLGSVCFGVVAAIEKRVLFWQHKQDINH</sequence>
<dbReference type="PANTHER" id="PTHR30151">
    <property type="entry name" value="ALKANE SULFONATE ABC TRANSPORTER-RELATED, MEMBRANE SUBUNIT"/>
    <property type="match status" value="1"/>
</dbReference>
<keyword evidence="4 7" id="KW-0812">Transmembrane</keyword>
<feature type="domain" description="ABC transmembrane type-1" evidence="8">
    <location>
        <begin position="62"/>
        <end position="243"/>
    </location>
</feature>
<reference evidence="9 10" key="1">
    <citation type="submission" date="2020-07" db="EMBL/GenBank/DDBJ databases">
        <title>Halomonas sp. QX-2 draft genome sequence.</title>
        <authorList>
            <person name="Qiu X."/>
        </authorList>
    </citation>
    <scope>NUCLEOTIDE SEQUENCE [LARGE SCALE GENOMIC DNA]</scope>
    <source>
        <strain evidence="9 10">QX-2</strain>
    </source>
</reference>
<evidence type="ECO:0000256" key="4">
    <source>
        <dbReference type="ARBA" id="ARBA00022692"/>
    </source>
</evidence>
<keyword evidence="10" id="KW-1185">Reference proteome</keyword>
<dbReference type="RefSeq" id="WP_180090918.1">
    <property type="nucleotide sequence ID" value="NZ_CAXAZJ010000006.1"/>
</dbReference>
<dbReference type="AlphaFoldDB" id="A0A7Z0SM87"/>
<dbReference type="GO" id="GO:0005886">
    <property type="term" value="C:plasma membrane"/>
    <property type="evidence" value="ECO:0007669"/>
    <property type="project" value="UniProtKB-SubCell"/>
</dbReference>
<feature type="transmembrane region" description="Helical" evidence="7">
    <location>
        <begin position="126"/>
        <end position="147"/>
    </location>
</feature>
<evidence type="ECO:0000256" key="1">
    <source>
        <dbReference type="ARBA" id="ARBA00004651"/>
    </source>
</evidence>
<organism evidence="9 10">
    <name type="scientific">Vreelandella sedimenti</name>
    <dbReference type="NCBI Taxonomy" id="2729618"/>
    <lineage>
        <taxon>Bacteria</taxon>
        <taxon>Pseudomonadati</taxon>
        <taxon>Pseudomonadota</taxon>
        <taxon>Gammaproteobacteria</taxon>
        <taxon>Oceanospirillales</taxon>
        <taxon>Halomonadaceae</taxon>
        <taxon>Vreelandella</taxon>
    </lineage>
</organism>
<dbReference type="Proteomes" id="UP000520876">
    <property type="component" value="Unassembled WGS sequence"/>
</dbReference>